<sequence>MKRVSLILAASVAVTATAVLAAPPGPMGPPPGPPPPYQLRPVEPAGDRTKPGGDGRTLFEVHCGYCHLNGGMGTNLLTKQRLMVGETPDKGLLANRTDLTADYVKAVVRMGKGAMPAQTRVDLTDAELDAVSKYLGKAG</sequence>
<dbReference type="Pfam" id="PF13442">
    <property type="entry name" value="Cytochrome_CBB3"/>
    <property type="match status" value="1"/>
</dbReference>
<feature type="chain" id="PRO_5045997611" evidence="6">
    <location>
        <begin position="22"/>
        <end position="139"/>
    </location>
</feature>
<gene>
    <name evidence="8" type="ORF">POM99_14910</name>
</gene>
<keyword evidence="2 4" id="KW-0479">Metal-binding</keyword>
<evidence type="ECO:0000256" key="2">
    <source>
        <dbReference type="ARBA" id="ARBA00022723"/>
    </source>
</evidence>
<keyword evidence="3 4" id="KW-0408">Iron</keyword>
<accession>A0ABT6CKN7</accession>
<feature type="region of interest" description="Disordered" evidence="5">
    <location>
        <begin position="24"/>
        <end position="54"/>
    </location>
</feature>
<keyword evidence="1 4" id="KW-0349">Heme</keyword>
<dbReference type="PROSITE" id="PS51007">
    <property type="entry name" value="CYTC"/>
    <property type="match status" value="1"/>
</dbReference>
<evidence type="ECO:0000256" key="5">
    <source>
        <dbReference type="SAM" id="MobiDB-lite"/>
    </source>
</evidence>
<dbReference type="EMBL" id="JAROCY010000014">
    <property type="protein sequence ID" value="MDF8334495.1"/>
    <property type="molecule type" value="Genomic_DNA"/>
</dbReference>
<evidence type="ECO:0000256" key="4">
    <source>
        <dbReference type="PROSITE-ProRule" id="PRU00433"/>
    </source>
</evidence>
<evidence type="ECO:0000259" key="7">
    <source>
        <dbReference type="PROSITE" id="PS51007"/>
    </source>
</evidence>
<dbReference type="RefSeq" id="WP_277279214.1">
    <property type="nucleotide sequence ID" value="NZ_JAROCY010000014.1"/>
</dbReference>
<evidence type="ECO:0000256" key="3">
    <source>
        <dbReference type="ARBA" id="ARBA00023004"/>
    </source>
</evidence>
<proteinExistence type="predicted"/>
<dbReference type="InterPro" id="IPR009056">
    <property type="entry name" value="Cyt_c-like_dom"/>
</dbReference>
<dbReference type="Gene3D" id="1.10.760.10">
    <property type="entry name" value="Cytochrome c-like domain"/>
    <property type="match status" value="1"/>
</dbReference>
<evidence type="ECO:0000313" key="8">
    <source>
        <dbReference type="EMBL" id="MDF8334495.1"/>
    </source>
</evidence>
<organism evidence="8 9">
    <name type="scientific">Novosphingobium cyanobacteriorum</name>
    <dbReference type="NCBI Taxonomy" id="3024215"/>
    <lineage>
        <taxon>Bacteria</taxon>
        <taxon>Pseudomonadati</taxon>
        <taxon>Pseudomonadota</taxon>
        <taxon>Alphaproteobacteria</taxon>
        <taxon>Sphingomonadales</taxon>
        <taxon>Sphingomonadaceae</taxon>
        <taxon>Novosphingobium</taxon>
    </lineage>
</organism>
<reference evidence="8 9" key="1">
    <citation type="submission" date="2023-03" db="EMBL/GenBank/DDBJ databases">
        <title>Novosphingobium cyanobacteriorum sp. nov., isolated from a eutrophic reservoir during the Microcystis bloom period.</title>
        <authorList>
            <person name="Kang M."/>
            <person name="Le V."/>
            <person name="Ko S.-R."/>
            <person name="Lee S.-A."/>
            <person name="Ahn C.-Y."/>
        </authorList>
    </citation>
    <scope>NUCLEOTIDE SEQUENCE [LARGE SCALE GENOMIC DNA]</scope>
    <source>
        <strain evidence="8 9">HBC54</strain>
    </source>
</reference>
<name>A0ABT6CKN7_9SPHN</name>
<feature type="compositionally biased region" description="Pro residues" evidence="5">
    <location>
        <begin position="24"/>
        <end position="38"/>
    </location>
</feature>
<dbReference type="Proteomes" id="UP001222770">
    <property type="component" value="Unassembled WGS sequence"/>
</dbReference>
<evidence type="ECO:0000313" key="9">
    <source>
        <dbReference type="Proteomes" id="UP001222770"/>
    </source>
</evidence>
<feature type="signal peptide" evidence="6">
    <location>
        <begin position="1"/>
        <end position="21"/>
    </location>
</feature>
<evidence type="ECO:0000256" key="6">
    <source>
        <dbReference type="SAM" id="SignalP"/>
    </source>
</evidence>
<feature type="domain" description="Cytochrome c" evidence="7">
    <location>
        <begin position="50"/>
        <end position="139"/>
    </location>
</feature>
<dbReference type="InterPro" id="IPR036909">
    <property type="entry name" value="Cyt_c-like_dom_sf"/>
</dbReference>
<comment type="caution">
    <text evidence="8">The sequence shown here is derived from an EMBL/GenBank/DDBJ whole genome shotgun (WGS) entry which is preliminary data.</text>
</comment>
<feature type="compositionally biased region" description="Basic and acidic residues" evidence="5">
    <location>
        <begin position="45"/>
        <end position="54"/>
    </location>
</feature>
<keyword evidence="6" id="KW-0732">Signal</keyword>
<keyword evidence="9" id="KW-1185">Reference proteome</keyword>
<dbReference type="SUPFAM" id="SSF46626">
    <property type="entry name" value="Cytochrome c"/>
    <property type="match status" value="1"/>
</dbReference>
<protein>
    <submittedName>
        <fullName evidence="8">Cytochrome c</fullName>
    </submittedName>
</protein>
<evidence type="ECO:0000256" key="1">
    <source>
        <dbReference type="ARBA" id="ARBA00022617"/>
    </source>
</evidence>